<dbReference type="RefSeq" id="WP_073017699.1">
    <property type="nucleotide sequence ID" value="NZ_FQXU01000004.1"/>
</dbReference>
<dbReference type="AlphaFoldDB" id="A0A1M5WS16"/>
<gene>
    <name evidence="1" type="ORF">SAMN02745941_01208</name>
</gene>
<evidence type="ECO:0000313" key="2">
    <source>
        <dbReference type="Proteomes" id="UP000184241"/>
    </source>
</evidence>
<accession>A0A1M5WS16</accession>
<proteinExistence type="predicted"/>
<name>A0A1M5WS16_9CLOT</name>
<organism evidence="1 2">
    <name type="scientific">Clostridium intestinale DSM 6191</name>
    <dbReference type="NCBI Taxonomy" id="1121320"/>
    <lineage>
        <taxon>Bacteria</taxon>
        <taxon>Bacillati</taxon>
        <taxon>Bacillota</taxon>
        <taxon>Clostridia</taxon>
        <taxon>Eubacteriales</taxon>
        <taxon>Clostridiaceae</taxon>
        <taxon>Clostridium</taxon>
    </lineage>
</organism>
<dbReference type="EMBL" id="FQXU01000004">
    <property type="protein sequence ID" value="SHH89904.1"/>
    <property type="molecule type" value="Genomic_DNA"/>
</dbReference>
<dbReference type="Gene3D" id="3.10.450.50">
    <property type="match status" value="1"/>
</dbReference>
<protein>
    <recommendedName>
        <fullName evidence="3">SnoaL-like domain-containing protein</fullName>
    </recommendedName>
</protein>
<dbReference type="SUPFAM" id="SSF54427">
    <property type="entry name" value="NTF2-like"/>
    <property type="match status" value="1"/>
</dbReference>
<evidence type="ECO:0008006" key="3">
    <source>
        <dbReference type="Google" id="ProtNLM"/>
    </source>
</evidence>
<dbReference type="InterPro" id="IPR032710">
    <property type="entry name" value="NTF2-like_dom_sf"/>
</dbReference>
<dbReference type="Proteomes" id="UP000184241">
    <property type="component" value="Unassembled WGS sequence"/>
</dbReference>
<reference evidence="1 2" key="1">
    <citation type="submission" date="2016-11" db="EMBL/GenBank/DDBJ databases">
        <authorList>
            <person name="Jaros S."/>
            <person name="Januszkiewicz K."/>
            <person name="Wedrychowicz H."/>
        </authorList>
    </citation>
    <scope>NUCLEOTIDE SEQUENCE [LARGE SCALE GENOMIC DNA]</scope>
    <source>
        <strain evidence="1 2">DSM 6191</strain>
    </source>
</reference>
<evidence type="ECO:0000313" key="1">
    <source>
        <dbReference type="EMBL" id="SHH89904.1"/>
    </source>
</evidence>
<sequence length="124" mass="14591">MCIEKFINEFWECVASQDKDELRKYFCEDATIRWHCTNECFSVDEYIIANCEYPGTWNSEVERIVQLDNSIITVARVWDEGMSCHATSFFTIENNKIKELDEYFGDDGSAPKWRLDKQIGKPIK</sequence>